<reference evidence="1" key="1">
    <citation type="journal article" date="2014" name="Int. J. Syst. Evol. Microbiol.">
        <title>Complete genome sequence of Corynebacterium casei LMG S-19264T (=DSM 44701T), isolated from a smear-ripened cheese.</title>
        <authorList>
            <consortium name="US DOE Joint Genome Institute (JGI-PGF)"/>
            <person name="Walter F."/>
            <person name="Albersmeier A."/>
            <person name="Kalinowski J."/>
            <person name="Ruckert C."/>
        </authorList>
    </citation>
    <scope>NUCLEOTIDE SEQUENCE</scope>
    <source>
        <strain evidence="1">CGMCC 1.12408</strain>
    </source>
</reference>
<gene>
    <name evidence="1" type="ORF">GCM10008025_24830</name>
</gene>
<protein>
    <submittedName>
        <fullName evidence="1">Uncharacterized protein</fullName>
    </submittedName>
</protein>
<proteinExistence type="predicted"/>
<reference evidence="1" key="2">
    <citation type="submission" date="2020-09" db="EMBL/GenBank/DDBJ databases">
        <authorList>
            <person name="Sun Q."/>
            <person name="Zhou Y."/>
        </authorList>
    </citation>
    <scope>NUCLEOTIDE SEQUENCE</scope>
    <source>
        <strain evidence="1">CGMCC 1.12408</strain>
    </source>
</reference>
<comment type="caution">
    <text evidence="1">The sequence shown here is derived from an EMBL/GenBank/DDBJ whole genome shotgun (WGS) entry which is preliminary data.</text>
</comment>
<dbReference type="RefSeq" id="WP_188384983.1">
    <property type="nucleotide sequence ID" value="NZ_BMEY01000012.1"/>
</dbReference>
<dbReference type="AlphaFoldDB" id="A0A916S1U4"/>
<name>A0A916S1U4_9BACI</name>
<dbReference type="EMBL" id="BMEY01000012">
    <property type="protein sequence ID" value="GGA80456.1"/>
    <property type="molecule type" value="Genomic_DNA"/>
</dbReference>
<dbReference type="Proteomes" id="UP000613512">
    <property type="component" value="Unassembled WGS sequence"/>
</dbReference>
<organism evidence="1 2">
    <name type="scientific">Ornithinibacillus halotolerans</name>
    <dbReference type="NCBI Taxonomy" id="1274357"/>
    <lineage>
        <taxon>Bacteria</taxon>
        <taxon>Bacillati</taxon>
        <taxon>Bacillota</taxon>
        <taxon>Bacilli</taxon>
        <taxon>Bacillales</taxon>
        <taxon>Bacillaceae</taxon>
        <taxon>Ornithinibacillus</taxon>
    </lineage>
</organism>
<sequence length="123" mass="14347">MIHVHDHQIISYSVHLEKKTINLQTQSQSGGSLHIVFSHVLAHLFENHLPGSIILDIEKSNIELFLHENKELLEENKDYSWPIDYNELNELKVRLIEEEYNYYILSASYGMSGWVLAKDVDLL</sequence>
<accession>A0A916S1U4</accession>
<keyword evidence="2" id="KW-1185">Reference proteome</keyword>
<evidence type="ECO:0000313" key="2">
    <source>
        <dbReference type="Proteomes" id="UP000613512"/>
    </source>
</evidence>
<evidence type="ECO:0000313" key="1">
    <source>
        <dbReference type="EMBL" id="GGA80456.1"/>
    </source>
</evidence>